<evidence type="ECO:0000313" key="1">
    <source>
        <dbReference type="EMBL" id="TFZ81183.1"/>
    </source>
</evidence>
<keyword evidence="2" id="KW-1185">Reference proteome</keyword>
<dbReference type="Proteomes" id="UP000297890">
    <property type="component" value="Unassembled WGS sequence"/>
</dbReference>
<dbReference type="RefSeq" id="WP_135282942.1">
    <property type="nucleotide sequence ID" value="NZ_SRIO01000039.1"/>
</dbReference>
<sequence length="256" mass="26903">MIVSSQWDISAVGQIGPIYPAGGEIRISLDQTAGVARAYASTSPRQNVIVDESSGLLTAASFDLNNPGGLKSGWINVTADLSSELVGFSAVLIIVDSGTVTASATEFVPDDVVKTGSGFVASISTSPAARWGIGEAMLLSYEPLRVESVEIGGVQSEGVTARWLDGSPDVIKGGSIFGAVTMRVPDIESAGNTALAVASIDSSPYVIKFERIKDGDILESRYFNGLVKMMEVPVGDQIRSIPVEIVVINRPLHVIY</sequence>
<dbReference type="EMBL" id="SRIO01000039">
    <property type="protein sequence ID" value="TFZ81183.1"/>
    <property type="molecule type" value="Genomic_DNA"/>
</dbReference>
<accession>A0A4Z0F4P6</accession>
<protein>
    <submittedName>
        <fullName evidence="1">Uncharacterized protein</fullName>
    </submittedName>
</protein>
<proteinExistence type="predicted"/>
<name>A0A4Z0F4P6_9GAMM</name>
<organism evidence="1 2">
    <name type="scientific">Candidatus Macondimonas diazotrophica</name>
    <dbReference type="NCBI Taxonomy" id="2305248"/>
    <lineage>
        <taxon>Bacteria</taxon>
        <taxon>Pseudomonadati</taxon>
        <taxon>Pseudomonadota</taxon>
        <taxon>Gammaproteobacteria</taxon>
        <taxon>Chromatiales</taxon>
        <taxon>Ectothiorhodospiraceae</taxon>
        <taxon>Candidatus Macondimonas</taxon>
    </lineage>
</organism>
<comment type="caution">
    <text evidence="1">The sequence shown here is derived from an EMBL/GenBank/DDBJ whole genome shotgun (WGS) entry which is preliminary data.</text>
</comment>
<evidence type="ECO:0000313" key="2">
    <source>
        <dbReference type="Proteomes" id="UP000297890"/>
    </source>
</evidence>
<dbReference type="AlphaFoldDB" id="A0A4Z0F4P6"/>
<reference evidence="1 2" key="1">
    <citation type="journal article" date="2019" name="ISME J.">
        <title>Candidatus Macondimonas diazotrophica, a novel gammaproteobacterial genus dominating crude-oil-contaminated coastal sediments.</title>
        <authorList>
            <person name="Karthikeyan S."/>
            <person name="Konstantinidis K."/>
        </authorList>
    </citation>
    <scope>NUCLEOTIDE SEQUENCE [LARGE SCALE GENOMIC DNA]</scope>
    <source>
        <strain evidence="1 2">KTK01</strain>
    </source>
</reference>
<gene>
    <name evidence="1" type="ORF">E4680_13480</name>
</gene>